<dbReference type="EMBL" id="PPPX01000001">
    <property type="protein sequence ID" value="POA09910.1"/>
    <property type="molecule type" value="Genomic_DNA"/>
</dbReference>
<dbReference type="SUPFAM" id="SSF89360">
    <property type="entry name" value="HesB-like domain"/>
    <property type="match status" value="1"/>
</dbReference>
<sequence length="98" mass="11513">MKIELTQEAKDWFKDELELPEDNKVVQFFVRYGGSFELKQGFGPAFTVSKKDDIDIGYEENYDGLNIVVAEKDVWYYEGHHLKIDVGEHDEIVYTEEM</sequence>
<protein>
    <recommendedName>
        <fullName evidence="3">HesB/YadR/YfhF family protein</fullName>
    </recommendedName>
</protein>
<accession>A0A2K4FEW2</accession>
<name>A0A2K4FEW2_9STAP</name>
<dbReference type="Proteomes" id="UP000242712">
    <property type="component" value="Unassembled WGS sequence"/>
</dbReference>
<reference evidence="1 2" key="1">
    <citation type="submission" date="2017-08" db="EMBL/GenBank/DDBJ databases">
        <title>Draft genome sequences of 64 type strains of genus Staph aureus.</title>
        <authorList>
            <person name="Cole K."/>
            <person name="Golubchik T."/>
            <person name="Russell J."/>
            <person name="Foster D."/>
            <person name="Llewelyn M."/>
            <person name="Wilson D."/>
            <person name="Crook D."/>
            <person name="Paul J."/>
        </authorList>
    </citation>
    <scope>NUCLEOTIDE SEQUENCE [LARGE SCALE GENOMIC DNA]</scope>
    <source>
        <strain evidence="1 2">DSM 29875</strain>
    </source>
</reference>
<keyword evidence="2" id="KW-1185">Reference proteome</keyword>
<evidence type="ECO:0000313" key="2">
    <source>
        <dbReference type="Proteomes" id="UP000242712"/>
    </source>
</evidence>
<comment type="caution">
    <text evidence="1">The sequence shown here is derived from an EMBL/GenBank/DDBJ whole genome shotgun (WGS) entry which is preliminary data.</text>
</comment>
<gene>
    <name evidence="1" type="ORF">CD039_03950</name>
</gene>
<proteinExistence type="predicted"/>
<evidence type="ECO:0008006" key="3">
    <source>
        <dbReference type="Google" id="ProtNLM"/>
    </source>
</evidence>
<dbReference type="AlphaFoldDB" id="A0A2K4FEW2"/>
<evidence type="ECO:0000313" key="1">
    <source>
        <dbReference type="EMBL" id="POA09910.1"/>
    </source>
</evidence>
<dbReference type="GeneID" id="98297495"/>
<dbReference type="OrthoDB" id="1645729at2"/>
<organism evidence="1 2">
    <name type="scientific">Staphylococcus argensis</name>
    <dbReference type="NCBI Taxonomy" id="1607738"/>
    <lineage>
        <taxon>Bacteria</taxon>
        <taxon>Bacillati</taxon>
        <taxon>Bacillota</taxon>
        <taxon>Bacilli</taxon>
        <taxon>Bacillales</taxon>
        <taxon>Staphylococcaceae</taxon>
        <taxon>Staphylococcus</taxon>
    </lineage>
</organism>
<dbReference type="RefSeq" id="WP_103371212.1">
    <property type="nucleotide sequence ID" value="NZ_CBCRVO010000001.1"/>
</dbReference>
<dbReference type="InterPro" id="IPR035903">
    <property type="entry name" value="HesB-like_dom_sf"/>
</dbReference>